<accession>A0A803N312</accession>
<dbReference type="Gramene" id="AUR62039614-RA">
    <property type="protein sequence ID" value="AUR62039614-RA:cds"/>
    <property type="gene ID" value="AUR62039614"/>
</dbReference>
<reference evidence="2" key="1">
    <citation type="journal article" date="2017" name="Nature">
        <title>The genome of Chenopodium quinoa.</title>
        <authorList>
            <person name="Jarvis D.E."/>
            <person name="Ho Y.S."/>
            <person name="Lightfoot D.J."/>
            <person name="Schmoeckel S.M."/>
            <person name="Li B."/>
            <person name="Borm T.J.A."/>
            <person name="Ohyanagi H."/>
            <person name="Mineta K."/>
            <person name="Michell C.T."/>
            <person name="Saber N."/>
            <person name="Kharbatia N.M."/>
            <person name="Rupper R.R."/>
            <person name="Sharp A.R."/>
            <person name="Dally N."/>
            <person name="Boughton B.A."/>
            <person name="Woo Y.H."/>
            <person name="Gao G."/>
            <person name="Schijlen E.G.W.M."/>
            <person name="Guo X."/>
            <person name="Momin A.A."/>
            <person name="Negrao S."/>
            <person name="Al-Babili S."/>
            <person name="Gehring C."/>
            <person name="Roessner U."/>
            <person name="Jung C."/>
            <person name="Murphy K."/>
            <person name="Arold S.T."/>
            <person name="Gojobori T."/>
            <person name="van der Linden C.G."/>
            <person name="van Loo E.N."/>
            <person name="Jellen E.N."/>
            <person name="Maughan P.J."/>
            <person name="Tester M."/>
        </authorList>
    </citation>
    <scope>NUCLEOTIDE SEQUENCE [LARGE SCALE GENOMIC DNA]</scope>
    <source>
        <strain evidence="2">cv. PI 614886</strain>
    </source>
</reference>
<evidence type="ECO:0000313" key="3">
    <source>
        <dbReference type="Proteomes" id="UP000596660"/>
    </source>
</evidence>
<dbReference type="OMA" id="YQCCIAN"/>
<organism evidence="2 3">
    <name type="scientific">Chenopodium quinoa</name>
    <name type="common">Quinoa</name>
    <dbReference type="NCBI Taxonomy" id="63459"/>
    <lineage>
        <taxon>Eukaryota</taxon>
        <taxon>Viridiplantae</taxon>
        <taxon>Streptophyta</taxon>
        <taxon>Embryophyta</taxon>
        <taxon>Tracheophyta</taxon>
        <taxon>Spermatophyta</taxon>
        <taxon>Magnoliopsida</taxon>
        <taxon>eudicotyledons</taxon>
        <taxon>Gunneridae</taxon>
        <taxon>Pentapetalae</taxon>
        <taxon>Caryophyllales</taxon>
        <taxon>Chenopodiaceae</taxon>
        <taxon>Chenopodioideae</taxon>
        <taxon>Atripliceae</taxon>
        <taxon>Chenopodium</taxon>
    </lineage>
</organism>
<feature type="domain" description="Retrovirus-related Pol polyprotein from transposon TNT 1-94-like beta-barrel" evidence="1">
    <location>
        <begin position="14"/>
        <end position="88"/>
    </location>
</feature>
<dbReference type="InterPro" id="IPR054722">
    <property type="entry name" value="PolX-like_BBD"/>
</dbReference>
<dbReference type="Pfam" id="PF22936">
    <property type="entry name" value="Pol_BBD"/>
    <property type="match status" value="1"/>
</dbReference>
<proteinExistence type="predicted"/>
<reference evidence="2" key="2">
    <citation type="submission" date="2021-03" db="UniProtKB">
        <authorList>
            <consortium name="EnsemblPlants"/>
        </authorList>
    </citation>
    <scope>IDENTIFICATION</scope>
</reference>
<protein>
    <recommendedName>
        <fullName evidence="1">Retrovirus-related Pol polyprotein from transposon TNT 1-94-like beta-barrel domain-containing protein</fullName>
    </recommendedName>
</protein>
<dbReference type="AlphaFoldDB" id="A0A803N312"/>
<dbReference type="Proteomes" id="UP000596660">
    <property type="component" value="Unplaced"/>
</dbReference>
<name>A0A803N312_CHEQI</name>
<dbReference type="EnsemblPlants" id="AUR62039614-RA">
    <property type="protein sequence ID" value="AUR62039614-RA:cds"/>
    <property type="gene ID" value="AUR62039614"/>
</dbReference>
<keyword evidence="3" id="KW-1185">Reference proteome</keyword>
<evidence type="ECO:0000313" key="2">
    <source>
        <dbReference type="EnsemblPlants" id="AUR62039614-RA:cds"/>
    </source>
</evidence>
<evidence type="ECO:0000259" key="1">
    <source>
        <dbReference type="Pfam" id="PF22936"/>
    </source>
</evidence>
<sequence>MVSCLSAVVVCEDWIIDSGASDHMTSSVKNLSTPQTVHAQLKINFPTGDTSLISHVGSAELANSLVLKNVLCVPNFKHNMLSVNKLVKDSQCEVVFYGTHCNLSATQLVGNSGSVNSDVCKHTSFSVTSKKSNVSFTVWHNRLGHASVETSDPVHYKHDVREMHWVEAMNQELAQCEKNGTWEVTSLPPGKKVIGCKWIYKTKFKSDGNNIEDIEKLKSFLASQFHMKDLGALRYFLGLEIDRFDKGIFMSQRKYTADLLKEYVAIYSAVLSPWNNNENDLKFFLPLFFSANHSCIAKF</sequence>